<proteinExistence type="predicted"/>
<name>A0A0G4FQP8_VITBC</name>
<feature type="compositionally biased region" description="Acidic residues" evidence="1">
    <location>
        <begin position="497"/>
        <end position="516"/>
    </location>
</feature>
<dbReference type="Pfam" id="PF07534">
    <property type="entry name" value="TLD"/>
    <property type="match status" value="1"/>
</dbReference>
<dbReference type="InterPro" id="IPR006571">
    <property type="entry name" value="TLDc_dom"/>
</dbReference>
<evidence type="ECO:0000259" key="2">
    <source>
        <dbReference type="Pfam" id="PF07534"/>
    </source>
</evidence>
<dbReference type="VEuPathDB" id="CryptoDB:Vbra_2532"/>
<accession>A0A0G4FQP8</accession>
<dbReference type="InParanoid" id="A0A0G4FQP8"/>
<dbReference type="Proteomes" id="UP000041254">
    <property type="component" value="Unassembled WGS sequence"/>
</dbReference>
<dbReference type="AlphaFoldDB" id="A0A0G4FQP8"/>
<organism evidence="3 4">
    <name type="scientific">Vitrella brassicaformis (strain CCMP3155)</name>
    <dbReference type="NCBI Taxonomy" id="1169540"/>
    <lineage>
        <taxon>Eukaryota</taxon>
        <taxon>Sar</taxon>
        <taxon>Alveolata</taxon>
        <taxon>Colpodellida</taxon>
        <taxon>Vitrellaceae</taxon>
        <taxon>Vitrella</taxon>
    </lineage>
</organism>
<evidence type="ECO:0000313" key="4">
    <source>
        <dbReference type="Proteomes" id="UP000041254"/>
    </source>
</evidence>
<dbReference type="EMBL" id="CDMY01000483">
    <property type="protein sequence ID" value="CEM16781.1"/>
    <property type="molecule type" value="Genomic_DNA"/>
</dbReference>
<reference evidence="3 4" key="1">
    <citation type="submission" date="2014-11" db="EMBL/GenBank/DDBJ databases">
        <authorList>
            <person name="Zhu J."/>
            <person name="Qi W."/>
            <person name="Song R."/>
        </authorList>
    </citation>
    <scope>NUCLEOTIDE SEQUENCE [LARGE SCALE GENOMIC DNA]</scope>
</reference>
<protein>
    <recommendedName>
        <fullName evidence="2">TLDc domain-containing protein</fullName>
    </recommendedName>
</protein>
<evidence type="ECO:0000313" key="3">
    <source>
        <dbReference type="EMBL" id="CEM16781.1"/>
    </source>
</evidence>
<evidence type="ECO:0000256" key="1">
    <source>
        <dbReference type="SAM" id="MobiDB-lite"/>
    </source>
</evidence>
<dbReference type="PhylomeDB" id="A0A0G4FQP8"/>
<sequence>MSGLSLGPAMTGCEAADGLIRRARRSFDDIVAAKERAQADVEAIANEMSTMVAAKGGVWQLPYTQGEIMVNAGGVVFPVSRRALLMPFMKHRYISVLLMHHAGGLPKDPDGHLYLETSSAYFEAFWDELMLYQTGRTDIVTLPASKASDPLYNDYHALFMSEISCYSASQPPAATAAPMEVDGHTPDTQPADTLDEMRQHIHECEEALHAHGAAMVGLRAVRDDIRRFLTAMEPFFASRDADDNAVLSLTIHSRTVSIMRKTLERLGHNHPLLTRFSTTPPCWADRSVRQTPTKCFMAAVEFARRIAMAAAGRLIRPPLVEEADNRHFVEDIEMYALKYEPLCNGVTSGDFVIETAEESSRDTFEYPSFLNKVVGKSGLLFALQDGDTHRFGAFIDGPLTPPANPTQINCDKVPVFFFSLSGAYETPTKIELPENEQQVDVAGTEGVEKNMDERTAKVGIGGGAAALWLTIALPGPAADLSSCELWIKRDKLPDGYIDDSDFDDEEENGPMDEEGDGTLAHAEDFTCTELEVWHVTEEVNA</sequence>
<gene>
    <name evidence="3" type="ORF">Vbra_2532</name>
</gene>
<feature type="region of interest" description="Disordered" evidence="1">
    <location>
        <begin position="497"/>
        <end position="518"/>
    </location>
</feature>
<keyword evidence="4" id="KW-1185">Reference proteome</keyword>
<feature type="domain" description="TLDc" evidence="2">
    <location>
        <begin position="359"/>
        <end position="535"/>
    </location>
</feature>